<proteinExistence type="predicted"/>
<dbReference type="OMA" id="CGCARFM"/>
<dbReference type="Proteomes" id="UP000012174">
    <property type="component" value="Unassembled WGS sequence"/>
</dbReference>
<dbReference type="PANTHER" id="PTHR34502">
    <property type="entry name" value="DUF6594 DOMAIN-CONTAINING PROTEIN-RELATED"/>
    <property type="match status" value="1"/>
</dbReference>
<dbReference type="OrthoDB" id="5342093at2759"/>
<dbReference type="Pfam" id="PF20237">
    <property type="entry name" value="DUF6594"/>
    <property type="match status" value="1"/>
</dbReference>
<organism evidence="3 4">
    <name type="scientific">Eutypa lata (strain UCR-EL1)</name>
    <name type="common">Grapevine dieback disease fungus</name>
    <name type="synonym">Eutypa armeniacae</name>
    <dbReference type="NCBI Taxonomy" id="1287681"/>
    <lineage>
        <taxon>Eukaryota</taxon>
        <taxon>Fungi</taxon>
        <taxon>Dikarya</taxon>
        <taxon>Ascomycota</taxon>
        <taxon>Pezizomycotina</taxon>
        <taxon>Sordariomycetes</taxon>
        <taxon>Xylariomycetidae</taxon>
        <taxon>Xylariales</taxon>
        <taxon>Diatrypaceae</taxon>
        <taxon>Eutypa</taxon>
    </lineage>
</organism>
<dbReference type="AlphaFoldDB" id="M7T4Y0"/>
<reference evidence="4" key="1">
    <citation type="journal article" date="2013" name="Genome Announc.">
        <title>Draft genome sequence of the grapevine dieback fungus Eutypa lata UCR-EL1.</title>
        <authorList>
            <person name="Blanco-Ulate B."/>
            <person name="Rolshausen P.E."/>
            <person name="Cantu D."/>
        </authorList>
    </citation>
    <scope>NUCLEOTIDE SEQUENCE [LARGE SCALE GENOMIC DNA]</scope>
    <source>
        <strain evidence="4">UCR-EL1</strain>
    </source>
</reference>
<evidence type="ECO:0000313" key="3">
    <source>
        <dbReference type="EMBL" id="EMR61675.1"/>
    </source>
</evidence>
<gene>
    <name evidence="3" type="ORF">UCREL1_11395</name>
</gene>
<dbReference type="InterPro" id="IPR046529">
    <property type="entry name" value="DUF6594"/>
</dbReference>
<evidence type="ECO:0000313" key="4">
    <source>
        <dbReference type="Proteomes" id="UP000012174"/>
    </source>
</evidence>
<dbReference type="EMBL" id="KB707569">
    <property type="protein sequence ID" value="EMR61675.1"/>
    <property type="molecule type" value="Genomic_DNA"/>
</dbReference>
<feature type="transmembrane region" description="Helical" evidence="1">
    <location>
        <begin position="167"/>
        <end position="185"/>
    </location>
</feature>
<protein>
    <recommendedName>
        <fullName evidence="2">DUF6594 domain-containing protein</fullName>
    </recommendedName>
</protein>
<name>M7T4Y0_EUTLA</name>
<keyword evidence="1" id="KW-0472">Membrane</keyword>
<feature type="domain" description="DUF6594" evidence="2">
    <location>
        <begin position="4"/>
        <end position="181"/>
    </location>
</feature>
<dbReference type="PANTHER" id="PTHR34502:SF5">
    <property type="entry name" value="DUF6594 DOMAIN-CONTAINING PROTEIN"/>
    <property type="match status" value="1"/>
</dbReference>
<keyword evidence="1" id="KW-1133">Transmembrane helix</keyword>
<accession>M7T4Y0</accession>
<dbReference type="KEGG" id="ela:UCREL1_11395"/>
<evidence type="ECO:0000259" key="2">
    <source>
        <dbReference type="Pfam" id="PF20237"/>
    </source>
</evidence>
<feature type="transmembrane region" description="Helical" evidence="1">
    <location>
        <begin position="142"/>
        <end position="160"/>
    </location>
</feature>
<evidence type="ECO:0000256" key="1">
    <source>
        <dbReference type="SAM" id="Phobius"/>
    </source>
</evidence>
<sequence length="189" mass="21407">MVKAELTHLEQELENLARRDADNAERLYYAKDWWSLSHNEAEEEAEQWEKVLEIRDKLGQYRTPSSYDLDFLRKWLIRPRMGNFPLLGIDRHSYIEDGMGPDICEYDDSLLAATLRVIVTVVASLLPVCSVVVQYFVTSDLLRLATIIAASTLFALALALMTNARMIEVFAATSAYAAVNVVFLSNTKA</sequence>
<keyword evidence="1" id="KW-0812">Transmembrane</keyword>
<feature type="transmembrane region" description="Helical" evidence="1">
    <location>
        <begin position="117"/>
        <end position="136"/>
    </location>
</feature>
<dbReference type="HOGENOM" id="CLU_051118_2_2_1"/>
<keyword evidence="4" id="KW-1185">Reference proteome</keyword>